<sequence length="370" mass="40653">MKFKYWLILGVMMACTQKKETANIEKTDFGVLADGSKADLYTLKNANGMEVKITNYGGIITSWTAPDKDGKYENITLGYSTVEDYEKGSPYFGALIGRYGNRIAGGKFSIDGETYQLPTNDGPNSLHGGDKGFDKVLWAATPEDGEEPKLKLNYTSKDGEMGYPGTLEVTVTYTLQKDNSLKIDYEATTDKATVVNLTNHAYFNLAGAQAGSILNHELSMAADRYLPVNATLIPTGELRPVSGTVFDFTTSTKIGERIEAEDEQLGFGKGYDHCWVFADSSNSLKSVATVFEPTTGRTLEVLTTEPAIQFYSGNFLTGDYTGKAGEKYPHRSGFCLETQHYPDSPNQSTFPSTLLKPGETYKSTTIYKFQ</sequence>
<evidence type="ECO:0000256" key="14">
    <source>
        <dbReference type="PIRNR" id="PIRNR005096"/>
    </source>
</evidence>
<dbReference type="AlphaFoldDB" id="E4RYD2"/>
<dbReference type="PANTHER" id="PTHR10091:SF0">
    <property type="entry name" value="GALACTOSE MUTAROTASE"/>
    <property type="match status" value="1"/>
</dbReference>
<protein>
    <recommendedName>
        <fullName evidence="8 14">Aldose 1-epimerase</fullName>
        <ecNumber evidence="7 14">5.1.3.3</ecNumber>
    </recommendedName>
</protein>
<evidence type="ECO:0000256" key="10">
    <source>
        <dbReference type="ARBA" id="ARBA00022553"/>
    </source>
</evidence>
<dbReference type="InterPro" id="IPR018052">
    <property type="entry name" value="Ald1_epimerase_CS"/>
</dbReference>
<evidence type="ECO:0000313" key="18">
    <source>
        <dbReference type="EMBL" id="ADQ18168.1"/>
    </source>
</evidence>
<dbReference type="GO" id="GO:0006006">
    <property type="term" value="P:glucose metabolic process"/>
    <property type="evidence" value="ECO:0007669"/>
    <property type="project" value="TreeGrafter"/>
</dbReference>
<keyword evidence="12 14" id="KW-0413">Isomerase</keyword>
<evidence type="ECO:0000256" key="9">
    <source>
        <dbReference type="ARBA" id="ARBA00022490"/>
    </source>
</evidence>
<dbReference type="EC" id="5.1.3.3" evidence="7 14"/>
<dbReference type="FunFam" id="2.70.98.10:FF:000003">
    <property type="entry name" value="Aldose 1-epimerase"/>
    <property type="match status" value="1"/>
</dbReference>
<accession>E4RYD2</accession>
<keyword evidence="9" id="KW-0963">Cytoplasm</keyword>
<name>E4RYD2_LEAB4</name>
<evidence type="ECO:0000256" key="8">
    <source>
        <dbReference type="ARBA" id="ARBA00014165"/>
    </source>
</evidence>
<dbReference type="Gene3D" id="2.70.98.10">
    <property type="match status" value="1"/>
</dbReference>
<comment type="subunit">
    <text evidence="6">Monomer.</text>
</comment>
<evidence type="ECO:0000256" key="5">
    <source>
        <dbReference type="ARBA" id="ARBA00006206"/>
    </source>
</evidence>
<gene>
    <name evidence="18" type="ordered locus">Lbys_2505</name>
</gene>
<dbReference type="UniPathway" id="UPA00242"/>
<dbReference type="eggNOG" id="COG2017">
    <property type="taxonomic scope" value="Bacteria"/>
</dbReference>
<comment type="cofactor">
    <cofactor evidence="2">
        <name>Ca(2+)</name>
        <dbReference type="ChEBI" id="CHEBI:29108"/>
    </cofactor>
</comment>
<evidence type="ECO:0000256" key="2">
    <source>
        <dbReference type="ARBA" id="ARBA00001913"/>
    </source>
</evidence>
<evidence type="ECO:0000256" key="1">
    <source>
        <dbReference type="ARBA" id="ARBA00001614"/>
    </source>
</evidence>
<dbReference type="RefSeq" id="WP_013409208.1">
    <property type="nucleotide sequence ID" value="NC_014655.1"/>
</dbReference>
<comment type="similarity">
    <text evidence="5 14">Belongs to the aldose epimerase family.</text>
</comment>
<evidence type="ECO:0000256" key="13">
    <source>
        <dbReference type="ARBA" id="ARBA00023277"/>
    </source>
</evidence>
<proteinExistence type="inferred from homology"/>
<evidence type="ECO:0000256" key="3">
    <source>
        <dbReference type="ARBA" id="ARBA00004496"/>
    </source>
</evidence>
<evidence type="ECO:0000256" key="7">
    <source>
        <dbReference type="ARBA" id="ARBA00013185"/>
    </source>
</evidence>
<evidence type="ECO:0000256" key="6">
    <source>
        <dbReference type="ARBA" id="ARBA00011245"/>
    </source>
</evidence>
<feature type="binding site" evidence="16">
    <location>
        <position position="272"/>
    </location>
    <ligand>
        <name>beta-D-galactose</name>
        <dbReference type="ChEBI" id="CHEBI:27667"/>
    </ligand>
</feature>
<dbReference type="InterPro" id="IPR011013">
    <property type="entry name" value="Gal_mutarotase_sf_dom"/>
</dbReference>
<dbReference type="GO" id="GO:0033499">
    <property type="term" value="P:galactose catabolic process via UDP-galactose, Leloir pathway"/>
    <property type="evidence" value="ECO:0007669"/>
    <property type="project" value="TreeGrafter"/>
</dbReference>
<dbReference type="PANTHER" id="PTHR10091">
    <property type="entry name" value="ALDOSE-1-EPIMERASE"/>
    <property type="match status" value="1"/>
</dbReference>
<dbReference type="Pfam" id="PF01263">
    <property type="entry name" value="Aldose_epim"/>
    <property type="match status" value="1"/>
</dbReference>
<keyword evidence="10" id="KW-0597">Phosphoprotein</keyword>
<dbReference type="OrthoDB" id="9779408at2"/>
<reference evidence="18 19" key="2">
    <citation type="journal article" date="2011" name="Stand. Genomic Sci.">
        <title>Complete genome sequence of Leadbetterella byssophila type strain (4M15).</title>
        <authorList>
            <person name="Abt B."/>
            <person name="Teshima H."/>
            <person name="Lucas S."/>
            <person name="Lapidus A."/>
            <person name="Del Rio T.G."/>
            <person name="Nolan M."/>
            <person name="Tice H."/>
            <person name="Cheng J.F."/>
            <person name="Pitluck S."/>
            <person name="Liolios K."/>
            <person name="Pagani I."/>
            <person name="Ivanova N."/>
            <person name="Mavromatis K."/>
            <person name="Pati A."/>
            <person name="Tapia R."/>
            <person name="Han C."/>
            <person name="Goodwin L."/>
            <person name="Chen A."/>
            <person name="Palaniappan K."/>
            <person name="Land M."/>
            <person name="Hauser L."/>
            <person name="Chang Y.J."/>
            <person name="Jeffries C.D."/>
            <person name="Rohde M."/>
            <person name="Goker M."/>
            <person name="Tindall B.J."/>
            <person name="Detter J.C."/>
            <person name="Woyke T."/>
            <person name="Bristow J."/>
            <person name="Eisen J.A."/>
            <person name="Markowitz V."/>
            <person name="Hugenholtz P."/>
            <person name="Klenk H.P."/>
            <person name="Kyrpides N.C."/>
        </authorList>
    </citation>
    <scope>NUCLEOTIDE SEQUENCE [LARGE SCALE GENOMIC DNA]</scope>
    <source>
        <strain evidence="19">DSM 17132 / JCM 16389 / KACC 11308 / NBRC 106382 / 4M15</strain>
    </source>
</reference>
<comment type="catalytic activity">
    <reaction evidence="1 14">
        <text>alpha-D-glucose = beta-D-glucose</text>
        <dbReference type="Rhea" id="RHEA:10264"/>
        <dbReference type="ChEBI" id="CHEBI:15903"/>
        <dbReference type="ChEBI" id="CHEBI:17925"/>
        <dbReference type="EC" id="5.1.3.3"/>
    </reaction>
</comment>
<dbReference type="STRING" id="649349.Lbys_2505"/>
<feature type="binding site" evidence="17">
    <location>
        <begin position="101"/>
        <end position="102"/>
    </location>
    <ligand>
        <name>beta-D-galactose</name>
        <dbReference type="ChEBI" id="CHEBI:27667"/>
    </ligand>
</feature>
<dbReference type="InterPro" id="IPR047215">
    <property type="entry name" value="Galactose_mutarotase-like"/>
</dbReference>
<evidence type="ECO:0000256" key="11">
    <source>
        <dbReference type="ARBA" id="ARBA00022837"/>
    </source>
</evidence>
<keyword evidence="19" id="KW-1185">Reference proteome</keyword>
<dbReference type="PROSITE" id="PS51257">
    <property type="entry name" value="PROKAR_LIPOPROTEIN"/>
    <property type="match status" value="1"/>
</dbReference>
<evidence type="ECO:0000256" key="15">
    <source>
        <dbReference type="PIRSR" id="PIRSR005096-1"/>
    </source>
</evidence>
<feature type="active site" description="Proton acceptor" evidence="15">
    <location>
        <position position="337"/>
    </location>
</feature>
<evidence type="ECO:0000256" key="16">
    <source>
        <dbReference type="PIRSR" id="PIRSR005096-2"/>
    </source>
</evidence>
<dbReference type="GO" id="GO:0030246">
    <property type="term" value="F:carbohydrate binding"/>
    <property type="evidence" value="ECO:0007669"/>
    <property type="project" value="InterPro"/>
</dbReference>
<organism evidence="18 19">
    <name type="scientific">Leadbetterella byssophila (strain DSM 17132 / JCM 16389 / KACC 11308 / NBRC 106382 / 4M15)</name>
    <dbReference type="NCBI Taxonomy" id="649349"/>
    <lineage>
        <taxon>Bacteria</taxon>
        <taxon>Pseudomonadati</taxon>
        <taxon>Bacteroidota</taxon>
        <taxon>Cytophagia</taxon>
        <taxon>Cytophagales</taxon>
        <taxon>Leadbetterellaceae</taxon>
        <taxon>Leadbetterella</taxon>
    </lineage>
</organism>
<evidence type="ECO:0000313" key="19">
    <source>
        <dbReference type="Proteomes" id="UP000007435"/>
    </source>
</evidence>
<comment type="subcellular location">
    <subcellularLocation>
        <location evidence="3">Cytoplasm</location>
    </subcellularLocation>
</comment>
<dbReference type="NCBIfam" id="NF008277">
    <property type="entry name" value="PRK11055.1"/>
    <property type="match status" value="1"/>
</dbReference>
<evidence type="ECO:0000256" key="4">
    <source>
        <dbReference type="ARBA" id="ARBA00005028"/>
    </source>
</evidence>
<dbReference type="PIRSF" id="PIRSF005096">
    <property type="entry name" value="GALM"/>
    <property type="match status" value="1"/>
</dbReference>
<keyword evidence="13 14" id="KW-0119">Carbohydrate metabolism</keyword>
<dbReference type="KEGG" id="lby:Lbys_2505"/>
<dbReference type="EMBL" id="CP002305">
    <property type="protein sequence ID" value="ADQ18168.1"/>
    <property type="molecule type" value="Genomic_DNA"/>
</dbReference>
<dbReference type="InterPro" id="IPR015443">
    <property type="entry name" value="Aldose_1-epimerase"/>
</dbReference>
<keyword evidence="11" id="KW-0106">Calcium</keyword>
<dbReference type="GO" id="GO:0005737">
    <property type="term" value="C:cytoplasm"/>
    <property type="evidence" value="ECO:0007669"/>
    <property type="project" value="UniProtKB-SubCell"/>
</dbReference>
<dbReference type="HOGENOM" id="CLU_031753_2_0_10"/>
<comment type="pathway">
    <text evidence="4 14">Carbohydrate metabolism; hexose metabolism.</text>
</comment>
<evidence type="ECO:0000256" key="17">
    <source>
        <dbReference type="PIRSR" id="PIRSR005096-3"/>
    </source>
</evidence>
<dbReference type="PROSITE" id="PS00545">
    <property type="entry name" value="ALDOSE_1_EPIMERASE"/>
    <property type="match status" value="1"/>
</dbReference>
<feature type="binding site" evidence="17">
    <location>
        <begin position="200"/>
        <end position="202"/>
    </location>
    <ligand>
        <name>beta-D-galactose</name>
        <dbReference type="ChEBI" id="CHEBI:27667"/>
    </ligand>
</feature>
<reference key="1">
    <citation type="submission" date="2010-11" db="EMBL/GenBank/DDBJ databases">
        <title>The complete genome of Leadbetterella byssophila DSM 17132.</title>
        <authorList>
            <consortium name="US DOE Joint Genome Institute (JGI-PGF)"/>
            <person name="Lucas S."/>
            <person name="Copeland A."/>
            <person name="Lapidus A."/>
            <person name="Glavina del Rio T."/>
            <person name="Dalin E."/>
            <person name="Tice H."/>
            <person name="Bruce D."/>
            <person name="Goodwin L."/>
            <person name="Pitluck S."/>
            <person name="Kyrpides N."/>
            <person name="Mavromatis K."/>
            <person name="Ivanova N."/>
            <person name="Teshima H."/>
            <person name="Brettin T."/>
            <person name="Detter J.C."/>
            <person name="Han C."/>
            <person name="Tapia R."/>
            <person name="Land M."/>
            <person name="Hauser L."/>
            <person name="Markowitz V."/>
            <person name="Cheng J.-F."/>
            <person name="Hugenholtz P."/>
            <person name="Woyke T."/>
            <person name="Wu D."/>
            <person name="Tindall B."/>
            <person name="Pomrenke H.G."/>
            <person name="Brambilla E."/>
            <person name="Klenk H.-P."/>
            <person name="Eisen J.A."/>
        </authorList>
    </citation>
    <scope>NUCLEOTIDE SEQUENCE [LARGE SCALE GENOMIC DNA]</scope>
    <source>
        <strain>DSM 17132</strain>
    </source>
</reference>
<dbReference type="CDD" id="cd09019">
    <property type="entry name" value="galactose_mutarotase_like"/>
    <property type="match status" value="1"/>
</dbReference>
<dbReference type="InterPro" id="IPR008183">
    <property type="entry name" value="Aldose_1/G6P_1-epimerase"/>
</dbReference>
<feature type="active site" description="Proton donor" evidence="15">
    <location>
        <position position="200"/>
    </location>
</feature>
<dbReference type="InterPro" id="IPR014718">
    <property type="entry name" value="GH-type_carb-bd"/>
</dbReference>
<dbReference type="Proteomes" id="UP000007435">
    <property type="component" value="Chromosome"/>
</dbReference>
<dbReference type="SUPFAM" id="SSF74650">
    <property type="entry name" value="Galactose mutarotase-like"/>
    <property type="match status" value="1"/>
</dbReference>
<evidence type="ECO:0000256" key="12">
    <source>
        <dbReference type="ARBA" id="ARBA00023235"/>
    </source>
</evidence>
<dbReference type="GO" id="GO:0004034">
    <property type="term" value="F:aldose 1-epimerase activity"/>
    <property type="evidence" value="ECO:0007669"/>
    <property type="project" value="UniProtKB-EC"/>
</dbReference>